<dbReference type="EMBL" id="JAZDWU010000001">
    <property type="protein sequence ID" value="KAL0014653.1"/>
    <property type="molecule type" value="Genomic_DNA"/>
</dbReference>
<dbReference type="InterPro" id="IPR011013">
    <property type="entry name" value="Gal_mutarotase_sf_dom"/>
</dbReference>
<proteinExistence type="predicted"/>
<dbReference type="GO" id="GO:0003824">
    <property type="term" value="F:catalytic activity"/>
    <property type="evidence" value="ECO:0007669"/>
    <property type="project" value="InterPro"/>
</dbReference>
<protein>
    <submittedName>
        <fullName evidence="1">Uncharacterized protein</fullName>
    </submittedName>
</protein>
<comment type="caution">
    <text evidence="1">The sequence shown here is derived from an EMBL/GenBank/DDBJ whole genome shotgun (WGS) entry which is preliminary data.</text>
</comment>
<name>A0AAW2DYR6_9ROSI</name>
<dbReference type="SUPFAM" id="SSF74650">
    <property type="entry name" value="Galactose mutarotase-like"/>
    <property type="match status" value="1"/>
</dbReference>
<sequence>MEILCPLLNISYCPPSEAVLSDRKILDGNNWINSHVRTFSTIDPSYALPNNIAVITLQELAIGKVLLRLAHLYEACLSAYKAKSGHSGYQLKSLLKKEDTNFKDLYGLPLSILKDKFKKLVCFLGCCITLLFMQISIVTEMSLSANQERGEMEKKKLVWEVEGPAEESKVFVNVNIGEDDLGWQGMGKGCNNRDKEGGCSWEGEMLWSLVFCGARDHQMSYSLGGLVEDFGKDTRRGVTWSTYMAVMGSGYVSTSKRLKDTRYRGLDEL</sequence>
<reference evidence="1 2" key="1">
    <citation type="submission" date="2024-01" db="EMBL/GenBank/DDBJ databases">
        <title>A telomere-to-telomere, gap-free genome of sweet tea (Lithocarpus litseifolius).</title>
        <authorList>
            <person name="Zhou J."/>
        </authorList>
    </citation>
    <scope>NUCLEOTIDE SEQUENCE [LARGE SCALE GENOMIC DNA]</scope>
    <source>
        <strain evidence="1">Zhou-2022a</strain>
        <tissue evidence="1">Leaf</tissue>
    </source>
</reference>
<accession>A0AAW2DYR6</accession>
<dbReference type="Proteomes" id="UP001459277">
    <property type="component" value="Unassembled WGS sequence"/>
</dbReference>
<keyword evidence="2" id="KW-1185">Reference proteome</keyword>
<evidence type="ECO:0000313" key="1">
    <source>
        <dbReference type="EMBL" id="KAL0014653.1"/>
    </source>
</evidence>
<evidence type="ECO:0000313" key="2">
    <source>
        <dbReference type="Proteomes" id="UP001459277"/>
    </source>
</evidence>
<organism evidence="1 2">
    <name type="scientific">Lithocarpus litseifolius</name>
    <dbReference type="NCBI Taxonomy" id="425828"/>
    <lineage>
        <taxon>Eukaryota</taxon>
        <taxon>Viridiplantae</taxon>
        <taxon>Streptophyta</taxon>
        <taxon>Embryophyta</taxon>
        <taxon>Tracheophyta</taxon>
        <taxon>Spermatophyta</taxon>
        <taxon>Magnoliopsida</taxon>
        <taxon>eudicotyledons</taxon>
        <taxon>Gunneridae</taxon>
        <taxon>Pentapetalae</taxon>
        <taxon>rosids</taxon>
        <taxon>fabids</taxon>
        <taxon>Fagales</taxon>
        <taxon>Fagaceae</taxon>
        <taxon>Lithocarpus</taxon>
    </lineage>
</organism>
<gene>
    <name evidence="1" type="ORF">SO802_001722</name>
</gene>
<dbReference type="AlphaFoldDB" id="A0AAW2DYR6"/>
<dbReference type="GO" id="GO:0005975">
    <property type="term" value="P:carbohydrate metabolic process"/>
    <property type="evidence" value="ECO:0007669"/>
    <property type="project" value="InterPro"/>
</dbReference>
<dbReference type="GO" id="GO:0030246">
    <property type="term" value="F:carbohydrate binding"/>
    <property type="evidence" value="ECO:0007669"/>
    <property type="project" value="InterPro"/>
</dbReference>
<dbReference type="Gene3D" id="2.60.40.1360">
    <property type="match status" value="1"/>
</dbReference>